<keyword evidence="1" id="KW-0539">Nucleus</keyword>
<dbReference type="FunFam" id="3.40.50.300:FF:002863">
    <property type="entry name" value="Pre-mRNA-splicing factor cwf11"/>
    <property type="match status" value="1"/>
</dbReference>
<feature type="domain" description="DNA2/NAM7 helicase-like C-terminal" evidence="4">
    <location>
        <begin position="1253"/>
        <end position="1443"/>
    </location>
</feature>
<dbReference type="CDD" id="cd17935">
    <property type="entry name" value="EEXXQc_AQR"/>
    <property type="match status" value="1"/>
</dbReference>
<feature type="compositionally biased region" description="Basic and acidic residues" evidence="2">
    <location>
        <begin position="1065"/>
        <end position="1082"/>
    </location>
</feature>
<feature type="region of interest" description="Disordered" evidence="2">
    <location>
        <begin position="18"/>
        <end position="70"/>
    </location>
</feature>
<evidence type="ECO:0000259" key="3">
    <source>
        <dbReference type="Pfam" id="PF13086"/>
    </source>
</evidence>
<feature type="compositionally biased region" description="Basic and acidic residues" evidence="2">
    <location>
        <begin position="460"/>
        <end position="469"/>
    </location>
</feature>
<dbReference type="SUPFAM" id="SSF52540">
    <property type="entry name" value="P-loop containing nucleoside triphosphate hydrolases"/>
    <property type="match status" value="1"/>
</dbReference>
<keyword evidence="1" id="KW-0507">mRNA processing</keyword>
<evidence type="ECO:0000259" key="5">
    <source>
        <dbReference type="Pfam" id="PF16399"/>
    </source>
</evidence>
<reference evidence="8" key="1">
    <citation type="submission" date="2021-01" db="EMBL/GenBank/DDBJ databases">
        <authorList>
            <person name="Corre E."/>
            <person name="Pelletier E."/>
            <person name="Niang G."/>
            <person name="Scheremetjew M."/>
            <person name="Finn R."/>
            <person name="Kale V."/>
            <person name="Holt S."/>
            <person name="Cochrane G."/>
            <person name="Meng A."/>
            <person name="Brown T."/>
            <person name="Cohen L."/>
        </authorList>
    </citation>
    <scope>NUCLEOTIDE SEQUENCE</scope>
</reference>
<dbReference type="InterPro" id="IPR048967">
    <property type="entry name" value="Aquarius_insert"/>
</dbReference>
<dbReference type="PANTHER" id="PTHR10887:SF5">
    <property type="entry name" value="RNA HELICASE AQUARIUS"/>
    <property type="match status" value="1"/>
</dbReference>
<dbReference type="Pfam" id="PF16399">
    <property type="entry name" value="Aquarius_N_1st"/>
    <property type="match status" value="1"/>
</dbReference>
<dbReference type="FunFam" id="3.40.50.300:FF:003210">
    <property type="entry name" value="RNA helicase aquarius"/>
    <property type="match status" value="1"/>
</dbReference>
<dbReference type="InterPro" id="IPR041679">
    <property type="entry name" value="DNA2/NAM7-like_C"/>
</dbReference>
<dbReference type="InterPro" id="IPR032174">
    <property type="entry name" value="Aquarius_N"/>
</dbReference>
<dbReference type="InterPro" id="IPR041677">
    <property type="entry name" value="DNA2/NAM7_AAA_11"/>
</dbReference>
<dbReference type="Pfam" id="PF21143">
    <property type="entry name" value="Aquarius_N_2nd"/>
    <property type="match status" value="1"/>
</dbReference>
<dbReference type="Pfam" id="PF13087">
    <property type="entry name" value="AAA_12"/>
    <property type="match status" value="1"/>
</dbReference>
<proteinExistence type="inferred from homology"/>
<evidence type="ECO:0000259" key="4">
    <source>
        <dbReference type="Pfam" id="PF13087"/>
    </source>
</evidence>
<dbReference type="CDD" id="cd18808">
    <property type="entry name" value="SF1_C_Upf1"/>
    <property type="match status" value="1"/>
</dbReference>
<dbReference type="GO" id="GO:0004386">
    <property type="term" value="F:helicase activity"/>
    <property type="evidence" value="ECO:0007669"/>
    <property type="project" value="InterPro"/>
</dbReference>
<dbReference type="EMBL" id="HBFQ01051396">
    <property type="protein sequence ID" value="CAD8862324.1"/>
    <property type="molecule type" value="Transcribed_RNA"/>
</dbReference>
<evidence type="ECO:0000256" key="2">
    <source>
        <dbReference type="SAM" id="MobiDB-lite"/>
    </source>
</evidence>
<evidence type="ECO:0000256" key="1">
    <source>
        <dbReference type="PIRNR" id="PIRNR038901"/>
    </source>
</evidence>
<feature type="domain" description="DNA2/NAM7 helicase helicase" evidence="3">
    <location>
        <begin position="882"/>
        <end position="1244"/>
    </location>
</feature>
<comment type="similarity">
    <text evidence="1">Belongs to the CWF11 family.</text>
</comment>
<protein>
    <recommendedName>
        <fullName evidence="9">Intron-binding protein aquarius</fullName>
    </recommendedName>
</protein>
<feature type="compositionally biased region" description="Basic and acidic residues" evidence="2">
    <location>
        <begin position="57"/>
        <end position="70"/>
    </location>
</feature>
<name>A0A7S1AS84_NOCSC</name>
<evidence type="ECO:0000259" key="6">
    <source>
        <dbReference type="Pfam" id="PF21143"/>
    </source>
</evidence>
<gene>
    <name evidence="8" type="ORF">NSCI0253_LOCUS36679</name>
</gene>
<feature type="domain" description="RNA helicase aquarius insertion" evidence="7">
    <location>
        <begin position="805"/>
        <end position="847"/>
    </location>
</feature>
<dbReference type="GO" id="GO:0000398">
    <property type="term" value="P:mRNA splicing, via spliceosome"/>
    <property type="evidence" value="ECO:0007669"/>
    <property type="project" value="InterPro"/>
</dbReference>
<dbReference type="PIRSF" id="PIRSF038901">
    <property type="entry name" value="AQR_cwf11"/>
    <property type="match status" value="1"/>
</dbReference>
<dbReference type="InterPro" id="IPR045055">
    <property type="entry name" value="DNA2/NAM7-like"/>
</dbReference>
<dbReference type="InterPro" id="IPR026300">
    <property type="entry name" value="CWF11_fam"/>
</dbReference>
<dbReference type="GO" id="GO:0071013">
    <property type="term" value="C:catalytic step 2 spliceosome"/>
    <property type="evidence" value="ECO:0007669"/>
    <property type="project" value="TreeGrafter"/>
</dbReference>
<accession>A0A7S1AS84</accession>
<dbReference type="InterPro" id="IPR047187">
    <property type="entry name" value="SF1_C_Upf1"/>
</dbReference>
<dbReference type="InterPro" id="IPR048966">
    <property type="entry name" value="Aquarius_b-barrel"/>
</dbReference>
<sequence length="1517" mass="173317">MVVDEADGHVESAEIEVESVRGHMPVGARSKAQCGPPVKLEGTGSRPKASAPLPKAGETRTPDFRSESHKAVSRVPTLRDVVSGEFSSYAKHWKEGKTFRPEVVEEIYSMLKKRGFDTSQIRTLEFNSYLERCLWPCLEPTASKAHLMSIALLINEKIRDGISAWDFIAGRSEQFTSYFERMLELWKSGTLRLREKICVLQFLINCFQSLEQRFVRDCCLRLTGLQSWFHLNDLHREKLLAANKRLPPFWRKVQKKYAEPKTIAATHERNFMAELLDEALAAVEAFAQDLKADELTFLERSIELFIDLLDQLPTRRFFRPLIVDKHLVVRCRGSRVAKLPEARLFNQLLDILRYYENFEIDDTTGAPLSRREIIDVHYERLRLLQRCCFADFPDQPALKTIALLNVSALDTREAMLRHLDPLSLEVLKTLCAKVCYLDVSKDPILAAMEQGVQQAQQAAERAEAEKEQALQETQPRKKRRKKKVVVEEEQRFRELITEIIVNRLERPRLQQDDIEKMPLYPTEELVWDPNLVPEEGYTGDYALALPKLNLQFLTIHDYLLRNFNLFRLESTYEIREDLQDQIPRMKPVLEDGVTTFAGRGRMCVPLQGLEVTAVKRPKVGDSVPSEVRAEIRWKLTGLLPNIRGEWDQLREHDVIFLLAITAPEEVYEGRVSELAVSEFPQKYGVTSLRGAEVLELLDDEGNVISDPNPAERKTPVGDNRVARVLLDPAQYHADLAHLGNGNEVYSTFNLVIRRKPKENNFKAILETIRSLMNSEDTVVPEWLHDLFLGYGDPGAAHYAKLPTALSVIDFRDTFLDQDHILESFPEADDIVVPEDLQRPFRLKFEKPGGKERVVASAYAVPSKGPYPECKPRENTVRFTPMQVEAIRSGVNPGLTMVVGPPGTGKTDTAVQVVNLLFHNFPDQKMVLVAHSNQALNDLFEKIVKLDIPEHYLLRLGRGIQELDAKQDFSKWGRVNHMLQRRIDLLAKVERLADLFGLQGQDAAYTCENAQHFFLHHVMYRWEEFHKRLAAAGKSGENIEQVLARSGKVRSVSSSPPSTEMEDLDHDGAQGKDAAEKSKADNDDKAEIQKAVDLLKRGSRTVVSLLFPFSGFFSDAPQPLFLGESYDADLEIAEGCFRYLKNMFKDIEECRAFELLRNSHDRGNYLITTHSRIIAMTCTHAALTRSNLVKLAFKYDNLIMEESAQILEVETFIPMLLQQSERGVSRLKRVMLIGDHHQLPPVVKNRAFQKYGHLDQSLFARFVRLQTPTTDLNLQGRARSDIAELYSWRYKDLGNLPNVLLDAYKTANVGLTYAHQFIDVQDFEGQGETTPTPHFYQNLGEAEYCVALFMYMRLLGYPAAKISILSTYNGQKALLRDVVRQRCAWNPLFGEPGKITTVDRFQGQQNDYIIVSLVRTEHVGHLRDVRRLIVTMSRARFGLYVFGRFSLFENCFELAPVFSRFAQRPRKLSLELGERPEDLRLNGVVGSPTHVEDLRHMWALLQDRMKAQFQDAARSAVS</sequence>
<feature type="region of interest" description="Disordered" evidence="2">
    <location>
        <begin position="1045"/>
        <end position="1082"/>
    </location>
</feature>
<evidence type="ECO:0000259" key="7">
    <source>
        <dbReference type="Pfam" id="PF21144"/>
    </source>
</evidence>
<dbReference type="Pfam" id="PF21144">
    <property type="entry name" value="Aquarius_N_3rd"/>
    <property type="match status" value="1"/>
</dbReference>
<keyword evidence="1" id="KW-0508">mRNA splicing</keyword>
<evidence type="ECO:0008006" key="9">
    <source>
        <dbReference type="Google" id="ProtNLM"/>
    </source>
</evidence>
<feature type="domain" description="RNA helicase aquarius beta-barrel" evidence="6">
    <location>
        <begin position="592"/>
        <end position="754"/>
    </location>
</feature>
<dbReference type="PANTHER" id="PTHR10887">
    <property type="entry name" value="DNA2/NAM7 HELICASE FAMILY"/>
    <property type="match status" value="1"/>
</dbReference>
<feature type="region of interest" description="Disordered" evidence="2">
    <location>
        <begin position="459"/>
        <end position="483"/>
    </location>
</feature>
<organism evidence="8">
    <name type="scientific">Noctiluca scintillans</name>
    <name type="common">Sea sparkle</name>
    <name type="synonym">Red tide dinoflagellate</name>
    <dbReference type="NCBI Taxonomy" id="2966"/>
    <lineage>
        <taxon>Eukaryota</taxon>
        <taxon>Sar</taxon>
        <taxon>Alveolata</taxon>
        <taxon>Dinophyceae</taxon>
        <taxon>Noctilucales</taxon>
        <taxon>Noctilucaceae</taxon>
        <taxon>Noctiluca</taxon>
    </lineage>
</organism>
<dbReference type="GO" id="GO:0003729">
    <property type="term" value="F:mRNA binding"/>
    <property type="evidence" value="ECO:0007669"/>
    <property type="project" value="TreeGrafter"/>
</dbReference>
<dbReference type="Pfam" id="PF13086">
    <property type="entry name" value="AAA_11"/>
    <property type="match status" value="1"/>
</dbReference>
<comment type="subcellular location">
    <subcellularLocation>
        <location evidence="1">Nucleus</location>
    </subcellularLocation>
</comment>
<dbReference type="InterPro" id="IPR027417">
    <property type="entry name" value="P-loop_NTPase"/>
</dbReference>
<feature type="domain" description="RNA helicase aquarius N-terminal" evidence="5">
    <location>
        <begin position="91"/>
        <end position="435"/>
    </location>
</feature>
<dbReference type="Gene3D" id="3.40.50.300">
    <property type="entry name" value="P-loop containing nucleotide triphosphate hydrolases"/>
    <property type="match status" value="2"/>
</dbReference>
<evidence type="ECO:0000313" key="8">
    <source>
        <dbReference type="EMBL" id="CAD8862324.1"/>
    </source>
</evidence>